<comment type="caution">
    <text evidence="2">The sequence shown here is derived from an EMBL/GenBank/DDBJ whole genome shotgun (WGS) entry which is preliminary data.</text>
</comment>
<accession>A0ABR0C8Q3</accession>
<evidence type="ECO:0000313" key="3">
    <source>
        <dbReference type="Proteomes" id="UP001287286"/>
    </source>
</evidence>
<evidence type="ECO:0000256" key="1">
    <source>
        <dbReference type="SAM" id="MobiDB-lite"/>
    </source>
</evidence>
<organism evidence="2 3">
    <name type="scientific">Purpureocillium lilacinum</name>
    <name type="common">Paecilomyces lilacinus</name>
    <dbReference type="NCBI Taxonomy" id="33203"/>
    <lineage>
        <taxon>Eukaryota</taxon>
        <taxon>Fungi</taxon>
        <taxon>Dikarya</taxon>
        <taxon>Ascomycota</taxon>
        <taxon>Pezizomycotina</taxon>
        <taxon>Sordariomycetes</taxon>
        <taxon>Hypocreomycetidae</taxon>
        <taxon>Hypocreales</taxon>
        <taxon>Ophiocordycipitaceae</taxon>
        <taxon>Purpureocillium</taxon>
    </lineage>
</organism>
<proteinExistence type="predicted"/>
<protein>
    <submittedName>
        <fullName evidence="2">Uncharacterized protein</fullName>
    </submittedName>
</protein>
<dbReference type="EMBL" id="JAWRVI010000008">
    <property type="protein sequence ID" value="KAK4092595.1"/>
    <property type="molecule type" value="Genomic_DNA"/>
</dbReference>
<gene>
    <name evidence="2" type="ORF">Purlil1_3216</name>
</gene>
<sequence>MDHQGPFHGMLMVLGGGSPAFGPIIDEQRASAAADATDKSAVKPTHRNRDKAKPQTTNTKPEELSVPLPRETSLKAHSPTAPSSGWLRTSYLRPMPPPTHDDSRAGTDVLDKGGLECYAAFEGKIPQAEQGSDTDGQEDMIQLSNRNIVSVCLFCAAPPRREDMHTLVLIPLLALTAAAVPSLSSDKPLATIPEYDVAFAHADAARSESSSTINTRTDFSGAKITCDNKGFYACPLDIYDEQLSYLRKLHGQPRMDPGPDACSRSREEKTLLAWTSIIDGLKAIRAKCGPSEKESAVNGGRARHPTDWEVRWEHLPNGEHC</sequence>
<keyword evidence="3" id="KW-1185">Reference proteome</keyword>
<evidence type="ECO:0000313" key="2">
    <source>
        <dbReference type="EMBL" id="KAK4092595.1"/>
    </source>
</evidence>
<dbReference type="Proteomes" id="UP001287286">
    <property type="component" value="Unassembled WGS sequence"/>
</dbReference>
<name>A0ABR0C8Q3_PURLI</name>
<feature type="region of interest" description="Disordered" evidence="1">
    <location>
        <begin position="30"/>
        <end position="106"/>
    </location>
</feature>
<reference evidence="2 3" key="1">
    <citation type="journal article" date="2024" name="Microbiol. Resour. Announc.">
        <title>Genome annotations for the ascomycete fungi Trichoderma harzianum, Trichoderma aggressivum, and Purpureocillium lilacinum.</title>
        <authorList>
            <person name="Beijen E.P.W."/>
            <person name="Ohm R.A."/>
        </authorList>
    </citation>
    <scope>NUCLEOTIDE SEQUENCE [LARGE SCALE GENOMIC DNA]</scope>
    <source>
        <strain evidence="2 3">CBS 150709</strain>
    </source>
</reference>